<accession>M1Y0Y7</accession>
<dbReference type="InterPro" id="IPR013656">
    <property type="entry name" value="PAS_4"/>
</dbReference>
<dbReference type="Pfam" id="PF00072">
    <property type="entry name" value="Response_reg"/>
    <property type="match status" value="1"/>
</dbReference>
<keyword evidence="3" id="KW-0805">Transcription regulation</keyword>
<reference evidence="9 10" key="1">
    <citation type="journal article" date="2013" name="Genome Announc.">
        <title>Genome of the haloarchaeon Natronomonas moolapensis, a neutrophilic member of a previously haloalkaliphilic genus.</title>
        <authorList>
            <person name="Dyall-Smith M.L."/>
            <person name="Pfeiffer F."/>
            <person name="Oberwinkler T."/>
            <person name="Klee K."/>
            <person name="Rampp M."/>
            <person name="Palm P."/>
            <person name="Gross K."/>
            <person name="Schuster S.C."/>
            <person name="Oesterhelt D."/>
        </authorList>
    </citation>
    <scope>NUCLEOTIDE SEQUENCE [LARGE SCALE GENOMIC DNA]</scope>
    <source>
        <strain evidence="10">DSM 18674 / JCM 14361 / 8.8.11</strain>
    </source>
</reference>
<dbReference type="Proteomes" id="UP000011867">
    <property type="component" value="Chromosome"/>
</dbReference>
<dbReference type="Pfam" id="PF04967">
    <property type="entry name" value="HTH_10"/>
    <property type="match status" value="1"/>
</dbReference>
<keyword evidence="2" id="KW-0418">Kinase</keyword>
<dbReference type="PROSITE" id="PS50113">
    <property type="entry name" value="PAC"/>
    <property type="match status" value="1"/>
</dbReference>
<evidence type="ECO:0000259" key="8">
    <source>
        <dbReference type="PROSITE" id="PS50113"/>
    </source>
</evidence>
<gene>
    <name evidence="9" type="ordered locus">Nmlp_1964</name>
</gene>
<evidence type="ECO:0000256" key="4">
    <source>
        <dbReference type="ARBA" id="ARBA00023163"/>
    </source>
</evidence>
<dbReference type="Gene3D" id="3.30.450.40">
    <property type="match status" value="1"/>
</dbReference>
<keyword evidence="5" id="KW-0597">Phosphoprotein</keyword>
<dbReference type="InterPro" id="IPR001789">
    <property type="entry name" value="Sig_transdc_resp-reg_receiver"/>
</dbReference>
<dbReference type="Pfam" id="PF15915">
    <property type="entry name" value="BAT"/>
    <property type="match status" value="1"/>
</dbReference>
<dbReference type="Gene3D" id="3.30.450.20">
    <property type="entry name" value="PAS domain"/>
    <property type="match status" value="1"/>
</dbReference>
<dbReference type="SUPFAM" id="SSF55785">
    <property type="entry name" value="PYP-like sensor domain (PAS domain)"/>
    <property type="match status" value="1"/>
</dbReference>
<evidence type="ECO:0000259" key="7">
    <source>
        <dbReference type="PROSITE" id="PS50112"/>
    </source>
</evidence>
<feature type="domain" description="PAC" evidence="8">
    <location>
        <begin position="213"/>
        <end position="263"/>
    </location>
</feature>
<evidence type="ECO:0000256" key="5">
    <source>
        <dbReference type="PROSITE-ProRule" id="PRU00169"/>
    </source>
</evidence>
<dbReference type="InterPro" id="IPR000014">
    <property type="entry name" value="PAS"/>
</dbReference>
<dbReference type="SUPFAM" id="SSF55781">
    <property type="entry name" value="GAF domain-like"/>
    <property type="match status" value="1"/>
</dbReference>
<feature type="domain" description="Response regulatory" evidence="6">
    <location>
        <begin position="8"/>
        <end position="124"/>
    </location>
</feature>
<feature type="modified residue" description="4-aspartylphosphate" evidence="5">
    <location>
        <position position="59"/>
    </location>
</feature>
<evidence type="ECO:0000256" key="2">
    <source>
        <dbReference type="ARBA" id="ARBA00022777"/>
    </source>
</evidence>
<dbReference type="STRING" id="268739.Nmlp_1964"/>
<evidence type="ECO:0000313" key="9">
    <source>
        <dbReference type="EMBL" id="CCQ36149.1"/>
    </source>
</evidence>
<dbReference type="SMART" id="SM00065">
    <property type="entry name" value="GAF"/>
    <property type="match status" value="1"/>
</dbReference>
<sequence length="648" mass="72882">MSEREHTHVLLTDDDRQWAELLAEDIADAASECEVTLATSAEDALEKLSQSEFDCVVADYRMPGADGLELLDQIRDTDSRLPFLLVTSQGTEDVAARAIEAGVDDYVIKQFGSQQATQFVSKIRTAVDQYRLQQALEESEQRYRTVTEESHDAVVVLDGLRLAFCNDRATELLERDRDELRGEDVVEAAVHREDRARLREQLNRWEDGETKPRLEEARIVRPDGTVRNCECSGRPITVDGQQRLLVSLRDVTERNRRERELQWERELNRTVQQVLVDSETREELERQIVQQLREHGYPLAWICEQADGELLPRVVRGDRRYVDTVEKAIQDGGRTSEPASRAAATGEAQFCQDIEEVPACEWRETAQTYSYRSCAAVPLAYNDVLYGVLAVYHDHSGRFDDTEQRLLGELGDTVALAIHTLETQSALSSDRVFEAKLQIRGSYYLVDLARSGGFRDCEGITVQGTVPLEDDSVVQYLSLQIGEADVVRDRLESHAAVEDVVVVDGGSPARLQVTVTEPVPEAMLAKRGRVVQSTDVEGTCATITVEVPAREEVRVLVDHLETTFGAVSVSAIRERTDERRVDRRPVVETGLLTDKQRAALKAAYFNGYFEQPRRASATEVAESLGVSHSTFLRHLRTAQQKTFGVQFD</sequence>
<dbReference type="GeneID" id="14651009"/>
<dbReference type="AlphaFoldDB" id="M1Y0Y7"/>
<feature type="domain" description="PAS" evidence="7">
    <location>
        <begin position="139"/>
        <end position="209"/>
    </location>
</feature>
<dbReference type="PROSITE" id="PS50112">
    <property type="entry name" value="PAS"/>
    <property type="match status" value="1"/>
</dbReference>
<dbReference type="NCBIfam" id="TIGR00229">
    <property type="entry name" value="sensory_box"/>
    <property type="match status" value="1"/>
</dbReference>
<dbReference type="OrthoDB" id="205707at2157"/>
<dbReference type="CDD" id="cd00156">
    <property type="entry name" value="REC"/>
    <property type="match status" value="1"/>
</dbReference>
<dbReference type="InterPro" id="IPR000700">
    <property type="entry name" value="PAS-assoc_C"/>
</dbReference>
<evidence type="ECO:0000313" key="10">
    <source>
        <dbReference type="Proteomes" id="UP000011867"/>
    </source>
</evidence>
<dbReference type="SUPFAM" id="SSF52172">
    <property type="entry name" value="CheY-like"/>
    <property type="match status" value="1"/>
</dbReference>
<dbReference type="InterPro" id="IPR011006">
    <property type="entry name" value="CheY-like_superfamily"/>
</dbReference>
<dbReference type="InterPro" id="IPR035965">
    <property type="entry name" value="PAS-like_dom_sf"/>
</dbReference>
<dbReference type="GO" id="GO:0016301">
    <property type="term" value="F:kinase activity"/>
    <property type="evidence" value="ECO:0007669"/>
    <property type="project" value="UniProtKB-KW"/>
</dbReference>
<organism evidence="9 10">
    <name type="scientific">Natronomonas moolapensis (strain DSM 18674 / CECT 7526 / JCM 14361 / 8.8.11)</name>
    <dbReference type="NCBI Taxonomy" id="268739"/>
    <lineage>
        <taxon>Archaea</taxon>
        <taxon>Methanobacteriati</taxon>
        <taxon>Methanobacteriota</taxon>
        <taxon>Stenosarchaea group</taxon>
        <taxon>Halobacteria</taxon>
        <taxon>Halobacteriales</taxon>
        <taxon>Natronomonadaceae</taxon>
        <taxon>Natronomonas</taxon>
    </lineage>
</organism>
<dbReference type="InterPro" id="IPR007050">
    <property type="entry name" value="HTH_bacterioopsin"/>
</dbReference>
<dbReference type="Pfam" id="PF08448">
    <property type="entry name" value="PAS_4"/>
    <property type="match status" value="1"/>
</dbReference>
<dbReference type="EMBL" id="HF582854">
    <property type="protein sequence ID" value="CCQ36149.1"/>
    <property type="molecule type" value="Genomic_DNA"/>
</dbReference>
<evidence type="ECO:0000259" key="6">
    <source>
        <dbReference type="PROSITE" id="PS50110"/>
    </source>
</evidence>
<dbReference type="InterPro" id="IPR029016">
    <property type="entry name" value="GAF-like_dom_sf"/>
</dbReference>
<evidence type="ECO:0000256" key="1">
    <source>
        <dbReference type="ARBA" id="ARBA00022679"/>
    </source>
</evidence>
<dbReference type="PROSITE" id="PS50110">
    <property type="entry name" value="RESPONSE_REGULATORY"/>
    <property type="match status" value="1"/>
</dbReference>
<dbReference type="PANTHER" id="PTHR34236:SF1">
    <property type="entry name" value="DIMETHYL SULFOXIDE REDUCTASE TRANSCRIPTIONAL ACTIVATOR"/>
    <property type="match status" value="1"/>
</dbReference>
<dbReference type="InterPro" id="IPR003018">
    <property type="entry name" value="GAF"/>
</dbReference>
<dbReference type="Pfam" id="PF13185">
    <property type="entry name" value="GAF_2"/>
    <property type="match status" value="1"/>
</dbReference>
<dbReference type="InterPro" id="IPR031803">
    <property type="entry name" value="BAT_GAF/HTH-assoc"/>
</dbReference>
<dbReference type="GO" id="GO:0000160">
    <property type="term" value="P:phosphorelay signal transduction system"/>
    <property type="evidence" value="ECO:0007669"/>
    <property type="project" value="InterPro"/>
</dbReference>
<dbReference type="RefSeq" id="WP_015408967.1">
    <property type="nucleotide sequence ID" value="NC_020388.1"/>
</dbReference>
<dbReference type="SMART" id="SM00091">
    <property type="entry name" value="PAS"/>
    <property type="match status" value="1"/>
</dbReference>
<dbReference type="CDD" id="cd00130">
    <property type="entry name" value="PAS"/>
    <property type="match status" value="1"/>
</dbReference>
<proteinExistence type="predicted"/>
<name>M1Y0Y7_NATM8</name>
<keyword evidence="1" id="KW-0808">Transferase</keyword>
<dbReference type="PANTHER" id="PTHR34236">
    <property type="entry name" value="DIMETHYL SULFOXIDE REDUCTASE TRANSCRIPTIONAL ACTIVATOR"/>
    <property type="match status" value="1"/>
</dbReference>
<dbReference type="eggNOG" id="arCOG02389">
    <property type="taxonomic scope" value="Archaea"/>
</dbReference>
<dbReference type="HOGENOM" id="CLU_010057_2_0_2"/>
<dbReference type="KEGG" id="nmo:Nmlp_1964"/>
<evidence type="ECO:0000256" key="3">
    <source>
        <dbReference type="ARBA" id="ARBA00023015"/>
    </source>
</evidence>
<keyword evidence="4" id="KW-0804">Transcription</keyword>
<dbReference type="Gene3D" id="3.40.50.2300">
    <property type="match status" value="1"/>
</dbReference>
<dbReference type="SMART" id="SM00448">
    <property type="entry name" value="REC"/>
    <property type="match status" value="1"/>
</dbReference>
<keyword evidence="10" id="KW-1185">Reference proteome</keyword>
<protein>
    <submittedName>
        <fullName evidence="9">Receiver/sensor/bat box HTH-10 family transcription regulator</fullName>
    </submittedName>
</protein>